<reference evidence="1" key="1">
    <citation type="journal article" date="2013" name="BMC Genomics">
        <title>Unscrambling butterfly oogenesis.</title>
        <authorList>
            <person name="Carter J.M."/>
            <person name="Baker S.C."/>
            <person name="Pink R."/>
            <person name="Carter D.R."/>
            <person name="Collins A."/>
            <person name="Tomlin J."/>
            <person name="Gibbs M."/>
            <person name="Breuker C.J."/>
        </authorList>
    </citation>
    <scope>NUCLEOTIDE SEQUENCE</scope>
    <source>
        <tissue evidence="1">Ovary</tissue>
    </source>
</reference>
<dbReference type="EMBL" id="GAIX01007970">
    <property type="protein sequence ID" value="JAA84590.1"/>
    <property type="molecule type" value="Transcribed_RNA"/>
</dbReference>
<reference evidence="1" key="2">
    <citation type="submission" date="2013-05" db="EMBL/GenBank/DDBJ databases">
        <authorList>
            <person name="Carter J.-M."/>
            <person name="Baker S.C."/>
            <person name="Pink R."/>
            <person name="Carter D.R.F."/>
            <person name="Collins A."/>
            <person name="Tomlin J."/>
            <person name="Gibbs M."/>
            <person name="Breuker C.J."/>
        </authorList>
    </citation>
    <scope>NUCLEOTIDE SEQUENCE</scope>
    <source>
        <tissue evidence="1">Ovary</tissue>
    </source>
</reference>
<dbReference type="AlphaFoldDB" id="S4PC89"/>
<name>S4PC89_9NEOP</name>
<sequence>MPRNSTFKNLSLQERMFISKEHVPSDHGSNGAIDRSYGSAYFSEKYLLLNPPQYILKTWHIRDTSTYQYRVIGFIVMGSACNLILPQYRCARYPYFGRYSLDDEGHRHQDLSEARKG</sequence>
<organism evidence="1">
    <name type="scientific">Pararge aegeria</name>
    <name type="common">speckled wood butterfly</name>
    <dbReference type="NCBI Taxonomy" id="116150"/>
    <lineage>
        <taxon>Eukaryota</taxon>
        <taxon>Metazoa</taxon>
        <taxon>Ecdysozoa</taxon>
        <taxon>Arthropoda</taxon>
        <taxon>Hexapoda</taxon>
        <taxon>Insecta</taxon>
        <taxon>Pterygota</taxon>
        <taxon>Neoptera</taxon>
        <taxon>Endopterygota</taxon>
        <taxon>Lepidoptera</taxon>
        <taxon>Glossata</taxon>
        <taxon>Ditrysia</taxon>
        <taxon>Papilionoidea</taxon>
        <taxon>Nymphalidae</taxon>
        <taxon>Satyrinae</taxon>
        <taxon>Satyrini</taxon>
        <taxon>Parargina</taxon>
        <taxon>Pararge</taxon>
    </lineage>
</organism>
<evidence type="ECO:0000313" key="1">
    <source>
        <dbReference type="EMBL" id="JAA84590.1"/>
    </source>
</evidence>
<proteinExistence type="predicted"/>
<accession>S4PC89</accession>
<protein>
    <submittedName>
        <fullName evidence="1">Uncharacterized protein</fullName>
    </submittedName>
</protein>